<accession>M6D2N7</accession>
<protein>
    <submittedName>
        <fullName evidence="1">Uncharacterized protein</fullName>
    </submittedName>
</protein>
<reference evidence="1 2" key="1">
    <citation type="submission" date="2013-01" db="EMBL/GenBank/DDBJ databases">
        <authorList>
            <person name="Harkins D.M."/>
            <person name="Durkin A.S."/>
            <person name="Brinkac L.M."/>
            <person name="Haft D.H."/>
            <person name="Selengut J.D."/>
            <person name="Sanka R."/>
            <person name="DePew J."/>
            <person name="Purushe J."/>
            <person name="Galloway R.L."/>
            <person name="Vinetz J.M."/>
            <person name="Sutton G.G."/>
            <person name="Nierman W.C."/>
            <person name="Fouts D.E."/>
        </authorList>
    </citation>
    <scope>NUCLEOTIDE SEQUENCE [LARGE SCALE GENOMIC DNA]</scope>
    <source>
        <strain evidence="1 2">79601</strain>
    </source>
</reference>
<sequence>MFLKRFTTFRTSIKLSSDLNGFVFKFKTSSFPILVSVFRRNGYRIKIDDSIDFQRYAPYTLTNDYSNNAH</sequence>
<dbReference type="EMBL" id="ANIK01000003">
    <property type="protein sequence ID" value="EMJ98229.1"/>
    <property type="molecule type" value="Genomic_DNA"/>
</dbReference>
<dbReference type="AlphaFoldDB" id="M6D2N7"/>
<evidence type="ECO:0000313" key="1">
    <source>
        <dbReference type="EMBL" id="EMJ98229.1"/>
    </source>
</evidence>
<evidence type="ECO:0000313" key="2">
    <source>
        <dbReference type="Proteomes" id="UP000011988"/>
    </source>
</evidence>
<proteinExistence type="predicted"/>
<organism evidence="1 2">
    <name type="scientific">Leptospira alstonii serovar Sichuan str. 79601</name>
    <dbReference type="NCBI Taxonomy" id="1218565"/>
    <lineage>
        <taxon>Bacteria</taxon>
        <taxon>Pseudomonadati</taxon>
        <taxon>Spirochaetota</taxon>
        <taxon>Spirochaetia</taxon>
        <taxon>Leptospirales</taxon>
        <taxon>Leptospiraceae</taxon>
        <taxon>Leptospira</taxon>
    </lineage>
</organism>
<gene>
    <name evidence="1" type="ORF">LEP1GSC194_2413</name>
</gene>
<comment type="caution">
    <text evidence="1">The sequence shown here is derived from an EMBL/GenBank/DDBJ whole genome shotgun (WGS) entry which is preliminary data.</text>
</comment>
<dbReference type="Proteomes" id="UP000011988">
    <property type="component" value="Unassembled WGS sequence"/>
</dbReference>
<name>M6D2N7_9LEPT</name>